<evidence type="ECO:0000256" key="2">
    <source>
        <dbReference type="PIRNR" id="PIRNR037514"/>
    </source>
</evidence>
<dbReference type="GO" id="GO:0016192">
    <property type="term" value="P:vesicle-mediated transport"/>
    <property type="evidence" value="ECO:0007669"/>
    <property type="project" value="TreeGrafter"/>
</dbReference>
<dbReference type="GO" id="GO:0005968">
    <property type="term" value="C:Rab-protein geranylgeranyltransferase complex"/>
    <property type="evidence" value="ECO:0007669"/>
    <property type="project" value="TreeGrafter"/>
</dbReference>
<dbReference type="EMBL" id="LT882679">
    <property type="protein sequence ID" value="SMY23871.1"/>
    <property type="molecule type" value="Genomic_DNA"/>
</dbReference>
<gene>
    <name evidence="3" type="ORF">ZT1A5_G5311</name>
</gene>
<dbReference type="Gene3D" id="1.10.405.10">
    <property type="entry name" value="Guanine Nucleotide Dissociation Inhibitor, domain 1"/>
    <property type="match status" value="1"/>
</dbReference>
<dbReference type="InterPro" id="IPR017230">
    <property type="entry name" value="Mrs6"/>
</dbReference>
<dbReference type="GO" id="GO:0005092">
    <property type="term" value="F:GDP-dissociation inhibitor activity"/>
    <property type="evidence" value="ECO:0007669"/>
    <property type="project" value="UniProtKB-UniRule"/>
</dbReference>
<dbReference type="SUPFAM" id="SSF54373">
    <property type="entry name" value="FAD-linked reductases, C-terminal domain"/>
    <property type="match status" value="1"/>
</dbReference>
<dbReference type="GO" id="GO:0005634">
    <property type="term" value="C:nucleus"/>
    <property type="evidence" value="ECO:0007669"/>
    <property type="project" value="TreeGrafter"/>
</dbReference>
<dbReference type="PANTHER" id="PTHR11787">
    <property type="entry name" value="RAB GDP-DISSOCIATION INHIBITOR"/>
    <property type="match status" value="1"/>
</dbReference>
<dbReference type="Gene3D" id="3.50.50.60">
    <property type="entry name" value="FAD/NAD(P)-binding domain"/>
    <property type="match status" value="1"/>
</dbReference>
<dbReference type="Pfam" id="PF00996">
    <property type="entry name" value="GDI"/>
    <property type="match status" value="1"/>
</dbReference>
<dbReference type="GO" id="GO:0005829">
    <property type="term" value="C:cytosol"/>
    <property type="evidence" value="ECO:0007669"/>
    <property type="project" value="TreeGrafter"/>
</dbReference>
<name>A0A1Y6LMV8_ZYMTR</name>
<dbReference type="AlphaFoldDB" id="A0A1Y6LMV8"/>
<dbReference type="PANTHER" id="PTHR11787:SF4">
    <property type="entry name" value="CHM, RAB ESCORT PROTEIN 1"/>
    <property type="match status" value="1"/>
</dbReference>
<dbReference type="Proteomes" id="UP000215453">
    <property type="component" value="Chromosome 4"/>
</dbReference>
<sequence length="503" mass="53821">MDTLDGTDWDVIISGTGLPQSLLALALSRSGKSVLHVDRNDYYGGNEAALSLSDAESWVSKHAASSHALPTTFSNAVSKSAGQDTEQNNLGHSRAYSLALAPQLLYARSSLLSALVSSQTHNQLEFQAVGSWFVVSRASEKPVGQWEITRVPGGREDVFQDNTLNLKAKRSLMKFLRFVASSEEQKDSWEADHTKAFSAFLSESFGLPEASHAAIIALTSSQQPSQSVTVADAVPRIARHLSSIGVFGPGFGAVVPKWGGLAEVGQVACRACAVGGGVYVLGKGVDEVRVEDDQSLSVTLGGGEKVIGQWLVGDNENLPASTLTEESSSESYTSESISIISSPLAALFPPTSEGGPTPAGAVILVQSSTDTEPPVHILAHSSDSGECPTGQSVLYASSFERSDSGFSRLNDAIQNLLQSLQEESPPPRVLWDMQYERRHAMSNVTRTVDDRVIALKPMPADLTFNDSVLRDVQDVWQQITGADPESFLKFEARESTFDEDGSS</sequence>
<organism evidence="3 4">
    <name type="scientific">Zymoseptoria tritici ST99CH_1A5</name>
    <dbReference type="NCBI Taxonomy" id="1276529"/>
    <lineage>
        <taxon>Eukaryota</taxon>
        <taxon>Fungi</taxon>
        <taxon>Dikarya</taxon>
        <taxon>Ascomycota</taxon>
        <taxon>Pezizomycotina</taxon>
        <taxon>Dothideomycetes</taxon>
        <taxon>Dothideomycetidae</taxon>
        <taxon>Mycosphaerellales</taxon>
        <taxon>Mycosphaerellaceae</taxon>
        <taxon>Zymoseptoria</taxon>
    </lineage>
</organism>
<accession>A0A1Y6LMV8</accession>
<evidence type="ECO:0000256" key="1">
    <source>
        <dbReference type="ARBA" id="ARBA00005593"/>
    </source>
</evidence>
<evidence type="ECO:0000313" key="4">
    <source>
        <dbReference type="Proteomes" id="UP000215453"/>
    </source>
</evidence>
<dbReference type="Gene3D" id="3.30.519.10">
    <property type="entry name" value="Guanine Nucleotide Dissociation Inhibitor, domain 2"/>
    <property type="match status" value="1"/>
</dbReference>
<dbReference type="InterPro" id="IPR018203">
    <property type="entry name" value="GDP_dissociation_inhibitor"/>
</dbReference>
<dbReference type="PRINTS" id="PR00891">
    <property type="entry name" value="RABGDIREP"/>
</dbReference>
<dbReference type="InterPro" id="IPR036188">
    <property type="entry name" value="FAD/NAD-bd_sf"/>
</dbReference>
<proteinExistence type="inferred from homology"/>
<dbReference type="GO" id="GO:0007264">
    <property type="term" value="P:small GTPase-mediated signal transduction"/>
    <property type="evidence" value="ECO:0007669"/>
    <property type="project" value="UniProtKB-UniRule"/>
</dbReference>
<reference evidence="3 4" key="1">
    <citation type="submission" date="2016-10" db="EMBL/GenBank/DDBJ databases">
        <authorList>
            <person name="Varghese N."/>
        </authorList>
    </citation>
    <scope>NUCLEOTIDE SEQUENCE [LARGE SCALE GENOMIC DNA]</scope>
</reference>
<protein>
    <recommendedName>
        <fullName evidence="2">Rab proteins geranylgeranyltransferase</fullName>
    </recommendedName>
</protein>
<dbReference type="PIRSF" id="PIRSF037514">
    <property type="entry name" value="Rab_ger_ger_transf_A_fun"/>
    <property type="match status" value="1"/>
</dbReference>
<comment type="similarity">
    <text evidence="1 2">Belongs to the Rab GDI family.</text>
</comment>
<evidence type="ECO:0000313" key="3">
    <source>
        <dbReference type="EMBL" id="SMY23871.1"/>
    </source>
</evidence>
<dbReference type="SUPFAM" id="SSF51905">
    <property type="entry name" value="FAD/NAD(P)-binding domain"/>
    <property type="match status" value="1"/>
</dbReference>